<dbReference type="NCBIfam" id="TIGR01640">
    <property type="entry name" value="F_box_assoc_1"/>
    <property type="match status" value="1"/>
</dbReference>
<dbReference type="SMART" id="SM00256">
    <property type="entry name" value="FBOX"/>
    <property type="match status" value="1"/>
</dbReference>
<dbReference type="PANTHER" id="PTHR31672">
    <property type="entry name" value="BNACNNG10540D PROTEIN"/>
    <property type="match status" value="1"/>
</dbReference>
<dbReference type="InterPro" id="IPR050796">
    <property type="entry name" value="SCF_F-box_component"/>
</dbReference>
<evidence type="ECO:0000313" key="3">
    <source>
        <dbReference type="Proteomes" id="UP000298416"/>
    </source>
</evidence>
<dbReference type="InterPro" id="IPR017451">
    <property type="entry name" value="F-box-assoc_interact_dom"/>
</dbReference>
<proteinExistence type="predicted"/>
<name>A0A8X8WW16_SALSN</name>
<accession>A0A8X8WW16</accession>
<dbReference type="PROSITE" id="PS50181">
    <property type="entry name" value="FBOX"/>
    <property type="match status" value="1"/>
</dbReference>
<dbReference type="InterPro" id="IPR036047">
    <property type="entry name" value="F-box-like_dom_sf"/>
</dbReference>
<dbReference type="AlphaFoldDB" id="A0A8X8WW16"/>
<dbReference type="Proteomes" id="UP000298416">
    <property type="component" value="Unassembled WGS sequence"/>
</dbReference>
<dbReference type="InterPro" id="IPR001810">
    <property type="entry name" value="F-box_dom"/>
</dbReference>
<dbReference type="Pfam" id="PF08268">
    <property type="entry name" value="FBA_3"/>
    <property type="match status" value="1"/>
</dbReference>
<gene>
    <name evidence="2" type="ORF">SASPL_138910</name>
</gene>
<comment type="caution">
    <text evidence="2">The sequence shown here is derived from an EMBL/GenBank/DDBJ whole genome shotgun (WGS) entry which is preliminary data.</text>
</comment>
<dbReference type="Pfam" id="PF00646">
    <property type="entry name" value="F-box"/>
    <property type="match status" value="1"/>
</dbReference>
<dbReference type="EMBL" id="PNBA02000014">
    <property type="protein sequence ID" value="KAG6402040.1"/>
    <property type="molecule type" value="Genomic_DNA"/>
</dbReference>
<reference evidence="2" key="2">
    <citation type="submission" date="2020-08" db="EMBL/GenBank/DDBJ databases">
        <title>Plant Genome Project.</title>
        <authorList>
            <person name="Zhang R.-G."/>
        </authorList>
    </citation>
    <scope>NUCLEOTIDE SEQUENCE</scope>
    <source>
        <strain evidence="2">Huo1</strain>
        <tissue evidence="2">Leaf</tissue>
    </source>
</reference>
<sequence length="358" mass="41490">MSIKYKAINEDVLIEIMLRLPIKSLLRLRTVCRFWRDVIDSPYFRKLHTLNDNNLPDDTVYIQISFDHDDDIKPNKVLVNLQLQHNHKDLMSYEYANIYWELVPTIVGSVKGLICINPRNITIPIAICNPFLGQVKNLPLTSFGPSCKIGQRSVAIGFDEDYKVVQVLTCLKHRCLHAQLYSRTADSWRELAVECSITYRTEFYNVSPIKSSCKNGHFAHWCMGGHGFTSRILSFDMKNEVFRIITLPFVLGECSIFAEDEHSFRYFSFGCQTGVRFVKICESRCEGSKFSWNRMMIDASVPFAAPDQWRAGFVFFELQSCKWGSFVYDYRAREFVCRHYLPSSNSRFIECKGSFVSV</sequence>
<protein>
    <recommendedName>
        <fullName evidence="1">F-box domain-containing protein</fullName>
    </recommendedName>
</protein>
<dbReference type="SUPFAM" id="SSF81383">
    <property type="entry name" value="F-box domain"/>
    <property type="match status" value="1"/>
</dbReference>
<evidence type="ECO:0000313" key="2">
    <source>
        <dbReference type="EMBL" id="KAG6402040.1"/>
    </source>
</evidence>
<organism evidence="2">
    <name type="scientific">Salvia splendens</name>
    <name type="common">Scarlet sage</name>
    <dbReference type="NCBI Taxonomy" id="180675"/>
    <lineage>
        <taxon>Eukaryota</taxon>
        <taxon>Viridiplantae</taxon>
        <taxon>Streptophyta</taxon>
        <taxon>Embryophyta</taxon>
        <taxon>Tracheophyta</taxon>
        <taxon>Spermatophyta</taxon>
        <taxon>Magnoliopsida</taxon>
        <taxon>eudicotyledons</taxon>
        <taxon>Gunneridae</taxon>
        <taxon>Pentapetalae</taxon>
        <taxon>asterids</taxon>
        <taxon>lamiids</taxon>
        <taxon>Lamiales</taxon>
        <taxon>Lamiaceae</taxon>
        <taxon>Nepetoideae</taxon>
        <taxon>Mentheae</taxon>
        <taxon>Salviinae</taxon>
        <taxon>Salvia</taxon>
        <taxon>Salvia subgen. Calosphace</taxon>
        <taxon>core Calosphace</taxon>
    </lineage>
</organism>
<dbReference type="CDD" id="cd22157">
    <property type="entry name" value="F-box_AtFBW1-like"/>
    <property type="match status" value="1"/>
</dbReference>
<dbReference type="Gene3D" id="1.20.1280.50">
    <property type="match status" value="1"/>
</dbReference>
<dbReference type="PANTHER" id="PTHR31672:SF13">
    <property type="entry name" value="F-BOX PROTEIN CPR30-LIKE"/>
    <property type="match status" value="1"/>
</dbReference>
<keyword evidence="3" id="KW-1185">Reference proteome</keyword>
<evidence type="ECO:0000259" key="1">
    <source>
        <dbReference type="PROSITE" id="PS50181"/>
    </source>
</evidence>
<feature type="domain" description="F-box" evidence="1">
    <location>
        <begin position="2"/>
        <end position="47"/>
    </location>
</feature>
<reference evidence="2" key="1">
    <citation type="submission" date="2018-01" db="EMBL/GenBank/DDBJ databases">
        <authorList>
            <person name="Mao J.F."/>
        </authorList>
    </citation>
    <scope>NUCLEOTIDE SEQUENCE</scope>
    <source>
        <strain evidence="2">Huo1</strain>
        <tissue evidence="2">Leaf</tissue>
    </source>
</reference>
<dbReference type="InterPro" id="IPR013187">
    <property type="entry name" value="F-box-assoc_dom_typ3"/>
</dbReference>